<dbReference type="Proteomes" id="UP000012073">
    <property type="component" value="Unassembled WGS sequence"/>
</dbReference>
<dbReference type="OMA" id="KNIMHTV"/>
<dbReference type="Gramene" id="CDF38273">
    <property type="protein sequence ID" value="CDF38273"/>
    <property type="gene ID" value="CHC_T00000805001"/>
</dbReference>
<dbReference type="PANTHER" id="PTHR10855:SF2">
    <property type="entry name" value="COP9 SIGNALOSOME COMPLEX SUBUNIT 4"/>
    <property type="match status" value="1"/>
</dbReference>
<evidence type="ECO:0000259" key="8">
    <source>
        <dbReference type="PROSITE" id="PS50250"/>
    </source>
</evidence>
<evidence type="ECO:0000256" key="7">
    <source>
        <dbReference type="ARBA" id="ARBA00023242"/>
    </source>
</evidence>
<dbReference type="InterPro" id="IPR036390">
    <property type="entry name" value="WH_DNA-bd_sf"/>
</dbReference>
<dbReference type="OrthoDB" id="295656at2759"/>
<keyword evidence="6" id="KW-0736">Signalosome</keyword>
<keyword evidence="5" id="KW-0963">Cytoplasm</keyword>
<evidence type="ECO:0000256" key="2">
    <source>
        <dbReference type="ARBA" id="ARBA00004496"/>
    </source>
</evidence>
<dbReference type="InterPro" id="IPR040134">
    <property type="entry name" value="PSMD12/CSN4"/>
</dbReference>
<evidence type="ECO:0000256" key="1">
    <source>
        <dbReference type="ARBA" id="ARBA00004123"/>
    </source>
</evidence>
<dbReference type="InterPro" id="IPR054559">
    <property type="entry name" value="PSMD12-CSN4-like_N"/>
</dbReference>
<evidence type="ECO:0000256" key="6">
    <source>
        <dbReference type="ARBA" id="ARBA00022790"/>
    </source>
</evidence>
<dbReference type="PANTHER" id="PTHR10855">
    <property type="entry name" value="26S PROTEASOME NON-ATPASE REGULATORY SUBUNIT 12/COP9 SIGNALOSOME COMPLEX SUBUNIT 4"/>
    <property type="match status" value="1"/>
</dbReference>
<keyword evidence="10" id="KW-1185">Reference proteome</keyword>
<feature type="domain" description="PCI" evidence="8">
    <location>
        <begin position="143"/>
        <end position="319"/>
    </location>
</feature>
<evidence type="ECO:0000313" key="9">
    <source>
        <dbReference type="EMBL" id="CDF38273.1"/>
    </source>
</evidence>
<dbReference type="KEGG" id="ccp:CHC_T00000805001"/>
<evidence type="ECO:0000256" key="4">
    <source>
        <dbReference type="ARBA" id="ARBA00014881"/>
    </source>
</evidence>
<dbReference type="EMBL" id="HG001913">
    <property type="protein sequence ID" value="CDF38273.1"/>
    <property type="molecule type" value="Genomic_DNA"/>
</dbReference>
<dbReference type="SUPFAM" id="SSF46785">
    <property type="entry name" value="Winged helix' DNA-binding domain"/>
    <property type="match status" value="1"/>
</dbReference>
<name>R7QKG7_CHOCR</name>
<dbReference type="PhylomeDB" id="R7QKG7"/>
<organism evidence="9 10">
    <name type="scientific">Chondrus crispus</name>
    <name type="common">Carrageen Irish moss</name>
    <name type="synonym">Polymorpha crispa</name>
    <dbReference type="NCBI Taxonomy" id="2769"/>
    <lineage>
        <taxon>Eukaryota</taxon>
        <taxon>Rhodophyta</taxon>
        <taxon>Florideophyceae</taxon>
        <taxon>Rhodymeniophycidae</taxon>
        <taxon>Gigartinales</taxon>
        <taxon>Gigartinaceae</taxon>
        <taxon>Chondrus</taxon>
    </lineage>
</organism>
<dbReference type="RefSeq" id="XP_005718158.1">
    <property type="nucleotide sequence ID" value="XM_005718101.1"/>
</dbReference>
<dbReference type="InterPro" id="IPR036388">
    <property type="entry name" value="WH-like_DNA-bd_sf"/>
</dbReference>
<dbReference type="GO" id="GO:0008180">
    <property type="term" value="C:COP9 signalosome"/>
    <property type="evidence" value="ECO:0007669"/>
    <property type="project" value="UniProtKB-KW"/>
</dbReference>
<dbReference type="GO" id="GO:0005829">
    <property type="term" value="C:cytosol"/>
    <property type="evidence" value="ECO:0007669"/>
    <property type="project" value="TreeGrafter"/>
</dbReference>
<comment type="subcellular location">
    <subcellularLocation>
        <location evidence="2">Cytoplasm</location>
    </subcellularLocation>
    <subcellularLocation>
        <location evidence="1">Nucleus</location>
    </subcellularLocation>
</comment>
<dbReference type="PROSITE" id="PS50250">
    <property type="entry name" value="PCI"/>
    <property type="match status" value="1"/>
</dbReference>
<dbReference type="STRING" id="2769.R7QKG7"/>
<keyword evidence="7" id="KW-0539">Nucleus</keyword>
<dbReference type="InterPro" id="IPR000717">
    <property type="entry name" value="PCI_dom"/>
</dbReference>
<evidence type="ECO:0000313" key="10">
    <source>
        <dbReference type="Proteomes" id="UP000012073"/>
    </source>
</evidence>
<dbReference type="AlphaFoldDB" id="R7QKG7"/>
<gene>
    <name evidence="9" type="ORF">CHC_T00000805001</name>
</gene>
<dbReference type="Gene3D" id="1.10.10.10">
    <property type="entry name" value="Winged helix-like DNA-binding domain superfamily/Winged helix DNA-binding domain"/>
    <property type="match status" value="1"/>
</dbReference>
<evidence type="ECO:0000256" key="5">
    <source>
        <dbReference type="ARBA" id="ARBA00022490"/>
    </source>
</evidence>
<dbReference type="Pfam" id="PF01399">
    <property type="entry name" value="PCI"/>
    <property type="match status" value="1"/>
</dbReference>
<sequence length="357" mass="40107">MPLSHARVVLIEYCDALLTLQEPPFMEIAQHLFRLHALPNNSRTLAFEQTLSSVRAKVATEYESRGEYERAAEELTYVPFDNAAVPNIGVVRHNLRIARLFISAGLTEKAELYINRASARLPHFTEDDIRLQYLFCQARVLDSKRKFDDAAMKYYQLSQHPNGGGLMDSMTDGDFGHSLVHAVTCAILAPAGPRRSRVLAILYNDERSRSLDVFPLLQSIHMGRLLQTSQIEKFRPTLLPHQLTTHSDGDTVLDRAVMEHNLSAASRLYANIHFSELGTLLGISAAKAETTAARMIYEKRMTATIDQVQGILQFSTHSPTQKIERWDAHIASLCGAVDYCVEAIVKKHPQFATHLEP</sequence>
<reference evidence="10" key="1">
    <citation type="journal article" date="2013" name="Proc. Natl. Acad. Sci. U.S.A.">
        <title>Genome structure and metabolic features in the red seaweed Chondrus crispus shed light on evolution of the Archaeplastida.</title>
        <authorList>
            <person name="Collen J."/>
            <person name="Porcel B."/>
            <person name="Carre W."/>
            <person name="Ball S.G."/>
            <person name="Chaparro C."/>
            <person name="Tonon T."/>
            <person name="Barbeyron T."/>
            <person name="Michel G."/>
            <person name="Noel B."/>
            <person name="Valentin K."/>
            <person name="Elias M."/>
            <person name="Artiguenave F."/>
            <person name="Arun A."/>
            <person name="Aury J.M."/>
            <person name="Barbosa-Neto J.F."/>
            <person name="Bothwell J.H."/>
            <person name="Bouget F.Y."/>
            <person name="Brillet L."/>
            <person name="Cabello-Hurtado F."/>
            <person name="Capella-Gutierrez S."/>
            <person name="Charrier B."/>
            <person name="Cladiere L."/>
            <person name="Cock J.M."/>
            <person name="Coelho S.M."/>
            <person name="Colleoni C."/>
            <person name="Czjzek M."/>
            <person name="Da Silva C."/>
            <person name="Delage L."/>
            <person name="Denoeud F."/>
            <person name="Deschamps P."/>
            <person name="Dittami S.M."/>
            <person name="Gabaldon T."/>
            <person name="Gachon C.M."/>
            <person name="Groisillier A."/>
            <person name="Herve C."/>
            <person name="Jabbari K."/>
            <person name="Katinka M."/>
            <person name="Kloareg B."/>
            <person name="Kowalczyk N."/>
            <person name="Labadie K."/>
            <person name="Leblanc C."/>
            <person name="Lopez P.J."/>
            <person name="McLachlan D.H."/>
            <person name="Meslet-Cladiere L."/>
            <person name="Moustafa A."/>
            <person name="Nehr Z."/>
            <person name="Nyvall Collen P."/>
            <person name="Panaud O."/>
            <person name="Partensky F."/>
            <person name="Poulain J."/>
            <person name="Rensing S.A."/>
            <person name="Rousvoal S."/>
            <person name="Samson G."/>
            <person name="Symeonidi A."/>
            <person name="Weissenbach J."/>
            <person name="Zambounis A."/>
            <person name="Wincker P."/>
            <person name="Boyen C."/>
        </authorList>
    </citation>
    <scope>NUCLEOTIDE SEQUENCE [LARGE SCALE GENOMIC DNA]</scope>
    <source>
        <strain evidence="10">cv. Stackhouse</strain>
    </source>
</reference>
<proteinExistence type="inferred from homology"/>
<protein>
    <recommendedName>
        <fullName evidence="4">COP9 signalosome complex subunit 4</fullName>
    </recommendedName>
</protein>
<dbReference type="GeneID" id="17325877"/>
<accession>R7QKG7</accession>
<dbReference type="Pfam" id="PF22241">
    <property type="entry name" value="PSMD12-CSN4_N"/>
    <property type="match status" value="1"/>
</dbReference>
<comment type="similarity">
    <text evidence="3">Belongs to the CSN4 family.</text>
</comment>
<dbReference type="SMART" id="SM00088">
    <property type="entry name" value="PINT"/>
    <property type="match status" value="1"/>
</dbReference>
<evidence type="ECO:0000256" key="3">
    <source>
        <dbReference type="ARBA" id="ARBA00010417"/>
    </source>
</evidence>